<reference evidence="2" key="2">
    <citation type="submission" date="2022-09" db="EMBL/GenBank/DDBJ databases">
        <authorList>
            <person name="Sun Q."/>
            <person name="Ohkuma M."/>
        </authorList>
    </citation>
    <scope>NUCLEOTIDE SEQUENCE</scope>
    <source>
        <strain evidence="2">JCM 3093</strain>
    </source>
</reference>
<evidence type="ECO:0000313" key="3">
    <source>
        <dbReference type="Proteomes" id="UP000627984"/>
    </source>
</evidence>
<dbReference type="Gene3D" id="3.40.1580.10">
    <property type="entry name" value="SMI1/KNR4-like"/>
    <property type="match status" value="1"/>
</dbReference>
<evidence type="ECO:0000313" key="2">
    <source>
        <dbReference type="EMBL" id="GGK69939.1"/>
    </source>
</evidence>
<evidence type="ECO:0000259" key="1">
    <source>
        <dbReference type="SMART" id="SM00860"/>
    </source>
</evidence>
<dbReference type="SMART" id="SM00860">
    <property type="entry name" value="SMI1_KNR4"/>
    <property type="match status" value="1"/>
</dbReference>
<comment type="caution">
    <text evidence="2">The sequence shown here is derived from an EMBL/GenBank/DDBJ whole genome shotgun (WGS) entry which is preliminary data.</text>
</comment>
<reference evidence="2" key="1">
    <citation type="journal article" date="2014" name="Int. J. Syst. Evol. Microbiol.">
        <title>Complete genome sequence of Corynebacterium casei LMG S-19264T (=DSM 44701T), isolated from a smear-ripened cheese.</title>
        <authorList>
            <consortium name="US DOE Joint Genome Institute (JGI-PGF)"/>
            <person name="Walter F."/>
            <person name="Albersmeier A."/>
            <person name="Kalinowski J."/>
            <person name="Ruckert C."/>
        </authorList>
    </citation>
    <scope>NUCLEOTIDE SEQUENCE</scope>
    <source>
        <strain evidence="2">JCM 3093</strain>
    </source>
</reference>
<organism evidence="2 3">
    <name type="scientific">Planomonospora parontospora</name>
    <dbReference type="NCBI Taxonomy" id="58119"/>
    <lineage>
        <taxon>Bacteria</taxon>
        <taxon>Bacillati</taxon>
        <taxon>Actinomycetota</taxon>
        <taxon>Actinomycetes</taxon>
        <taxon>Streptosporangiales</taxon>
        <taxon>Streptosporangiaceae</taxon>
        <taxon>Planomonospora</taxon>
    </lineage>
</organism>
<dbReference type="Proteomes" id="UP000627984">
    <property type="component" value="Unassembled WGS sequence"/>
</dbReference>
<proteinExistence type="predicted"/>
<gene>
    <name evidence="2" type="ORF">GCM10010126_31650</name>
</gene>
<dbReference type="InterPro" id="IPR018958">
    <property type="entry name" value="Knr4/Smi1-like_dom"/>
</dbReference>
<dbReference type="AlphaFoldDB" id="A0AA37BHG5"/>
<protein>
    <recommendedName>
        <fullName evidence="1">Knr4/Smi1-like domain-containing protein</fullName>
    </recommendedName>
</protein>
<name>A0AA37BHG5_9ACTN</name>
<dbReference type="RefSeq" id="WP_191895424.1">
    <property type="nucleotide sequence ID" value="NZ_BMQD01000009.1"/>
</dbReference>
<accession>A0AA37BHG5</accession>
<dbReference type="InterPro" id="IPR037883">
    <property type="entry name" value="Knr4/Smi1-like_sf"/>
</dbReference>
<dbReference type="Pfam" id="PF09346">
    <property type="entry name" value="SMI1_KNR4"/>
    <property type="match status" value="1"/>
</dbReference>
<dbReference type="SUPFAM" id="SSF160631">
    <property type="entry name" value="SMI1/KNR4-like"/>
    <property type="match status" value="1"/>
</dbReference>
<feature type="domain" description="Knr4/Smi1-like" evidence="1">
    <location>
        <begin position="56"/>
        <end position="176"/>
    </location>
</feature>
<dbReference type="EMBL" id="BMQD01000009">
    <property type="protein sequence ID" value="GGK69939.1"/>
    <property type="molecule type" value="Genomic_DNA"/>
</dbReference>
<sequence length="184" mass="20978">MSAPGTPRYPWLDLLETVNRALQNRHARSLASAPPGSLHYQQVAAYPPPDWLGTDGVSEAELVRHEERLGVRLPPSYREFLQVTNGWDEETRFSIRMLPIAEVGWTRDVDPELAEIWTSTRPGMADTLYVSEHLEGQVYLLNPNIVTPDGEWEAWDFANWHPGALEFRSFWDLMTSVFNNGSMP</sequence>